<evidence type="ECO:0000313" key="3">
    <source>
        <dbReference type="Proteomes" id="UP000316270"/>
    </source>
</evidence>
<reference evidence="2 3" key="1">
    <citation type="submission" date="2019-07" db="EMBL/GenBank/DDBJ databases">
        <title>Finished genome of Venturia effusa.</title>
        <authorList>
            <person name="Young C.A."/>
            <person name="Cox M.P."/>
            <person name="Ganley A.R.D."/>
            <person name="David W.J."/>
        </authorList>
    </citation>
    <scope>NUCLEOTIDE SEQUENCE [LARGE SCALE GENOMIC DNA]</scope>
    <source>
        <strain evidence="3">albino</strain>
    </source>
</reference>
<dbReference type="Proteomes" id="UP000316270">
    <property type="component" value="Chromosome 11"/>
</dbReference>
<feature type="region of interest" description="Disordered" evidence="1">
    <location>
        <begin position="313"/>
        <end position="629"/>
    </location>
</feature>
<keyword evidence="3" id="KW-1185">Reference proteome</keyword>
<dbReference type="EMBL" id="CP042195">
    <property type="protein sequence ID" value="QDS74326.1"/>
    <property type="molecule type" value="Genomic_DNA"/>
</dbReference>
<accession>A0A517LFG0</accession>
<evidence type="ECO:0000313" key="2">
    <source>
        <dbReference type="EMBL" id="QDS74326.1"/>
    </source>
</evidence>
<proteinExistence type="predicted"/>
<feature type="compositionally biased region" description="Polar residues" evidence="1">
    <location>
        <begin position="425"/>
        <end position="439"/>
    </location>
</feature>
<dbReference type="AlphaFoldDB" id="A0A517LFG0"/>
<feature type="compositionally biased region" description="Low complexity" evidence="1">
    <location>
        <begin position="559"/>
        <end position="568"/>
    </location>
</feature>
<feature type="region of interest" description="Disordered" evidence="1">
    <location>
        <begin position="129"/>
        <end position="176"/>
    </location>
</feature>
<organism evidence="2 3">
    <name type="scientific">Venturia effusa</name>
    <dbReference type="NCBI Taxonomy" id="50376"/>
    <lineage>
        <taxon>Eukaryota</taxon>
        <taxon>Fungi</taxon>
        <taxon>Dikarya</taxon>
        <taxon>Ascomycota</taxon>
        <taxon>Pezizomycotina</taxon>
        <taxon>Dothideomycetes</taxon>
        <taxon>Pleosporomycetidae</taxon>
        <taxon>Venturiales</taxon>
        <taxon>Venturiaceae</taxon>
        <taxon>Venturia</taxon>
    </lineage>
</organism>
<dbReference type="STRING" id="50376.A0A517LFG0"/>
<protein>
    <recommendedName>
        <fullName evidence="4">14-3-3 domain-containing protein</fullName>
    </recommendedName>
</protein>
<dbReference type="Gene3D" id="1.20.190.20">
    <property type="entry name" value="14-3-3 domain"/>
    <property type="match status" value="1"/>
</dbReference>
<dbReference type="InterPro" id="IPR036815">
    <property type="entry name" value="14-3-3_dom_sf"/>
</dbReference>
<feature type="compositionally biased region" description="Polar residues" evidence="1">
    <location>
        <begin position="569"/>
        <end position="597"/>
    </location>
</feature>
<sequence>MASSDVDQKYLGRIASHTKEANPLVSKSLYQILGLSVILARKLFRARKLRKLDTSRDTKSLQLYHQIIWLSREGLSILEICVLPYTQNGELGPECQVIAAKLRASFYHIFCLFHNNPPISTTIAAKGSASSIPMPLSPRLDTFNRRTRSGSGGSQPDPTPPKRNSKGKKPLLRDPIDSITSDASFLTNPYAGMQPGTASPGITPQLPPGLAPIPPKPSAFLLPAIDFIPLTSAHFRAVTITATACLPGAHPLRLSVAIEHAAFLWDCVHDHEGARTISRRAIRALQEGEEEENVTDEAYDDAVEMVGQLGRTMRKKSWEGTPQIGADSTSSMGNPSPAPPKKVSPPLPPVSAPPPTVPIPITPRKATSRRDSENTPELGGKPSSRTSKISPKSPARERRTSKGSSRHSRKPSESGGRSTREQVTPRDQSTTARKSNEVTPPSVPKKDPQSYHIVPSQTPPSSQRRRPTEIPPIPPPKDYTQTTPPGPITPRTARASAPMGRSSNENTSSQRVSSHPTTSKSQPPRERRPSTSRGSGQKVVYPRPMDDSPPRASDLDLSGGPVQPVQQPYQSSIRPVTQPSAPGQNDHYQNGFQNGNGASYEYVGINGDGAQGGFYPSDEDGDRRRPAHR</sequence>
<evidence type="ECO:0000256" key="1">
    <source>
        <dbReference type="SAM" id="MobiDB-lite"/>
    </source>
</evidence>
<dbReference type="OrthoDB" id="5370350at2759"/>
<evidence type="ECO:0008006" key="4">
    <source>
        <dbReference type="Google" id="ProtNLM"/>
    </source>
</evidence>
<dbReference type="SUPFAM" id="SSF48445">
    <property type="entry name" value="14-3-3 protein"/>
    <property type="match status" value="1"/>
</dbReference>
<feature type="region of interest" description="Disordered" evidence="1">
    <location>
        <begin position="190"/>
        <end position="210"/>
    </location>
</feature>
<gene>
    <name evidence="2" type="ORF">FKW77_004265</name>
</gene>
<name>A0A517LFG0_9PEZI</name>
<feature type="compositionally biased region" description="Polar residues" evidence="1">
    <location>
        <begin position="501"/>
        <end position="522"/>
    </location>
</feature>
<feature type="compositionally biased region" description="Pro residues" evidence="1">
    <location>
        <begin position="336"/>
        <end position="361"/>
    </location>
</feature>